<feature type="compositionally biased region" description="Polar residues" evidence="1">
    <location>
        <begin position="1"/>
        <end position="16"/>
    </location>
</feature>
<accession>A0AAV8V7M1</accession>
<evidence type="ECO:0000313" key="3">
    <source>
        <dbReference type="Proteomes" id="UP001159042"/>
    </source>
</evidence>
<protein>
    <submittedName>
        <fullName evidence="2">Uncharacterized protein</fullName>
    </submittedName>
</protein>
<feature type="region of interest" description="Disordered" evidence="1">
    <location>
        <begin position="1"/>
        <end position="25"/>
    </location>
</feature>
<evidence type="ECO:0000313" key="2">
    <source>
        <dbReference type="EMBL" id="KAJ8910184.1"/>
    </source>
</evidence>
<dbReference type="AlphaFoldDB" id="A0AAV8V7M1"/>
<comment type="caution">
    <text evidence="2">The sequence shown here is derived from an EMBL/GenBank/DDBJ whole genome shotgun (WGS) entry which is preliminary data.</text>
</comment>
<name>A0AAV8V7M1_9CUCU</name>
<dbReference type="Proteomes" id="UP001159042">
    <property type="component" value="Unassembled WGS sequence"/>
</dbReference>
<keyword evidence="3" id="KW-1185">Reference proteome</keyword>
<organism evidence="2 3">
    <name type="scientific">Exocentrus adspersus</name>
    <dbReference type="NCBI Taxonomy" id="1586481"/>
    <lineage>
        <taxon>Eukaryota</taxon>
        <taxon>Metazoa</taxon>
        <taxon>Ecdysozoa</taxon>
        <taxon>Arthropoda</taxon>
        <taxon>Hexapoda</taxon>
        <taxon>Insecta</taxon>
        <taxon>Pterygota</taxon>
        <taxon>Neoptera</taxon>
        <taxon>Endopterygota</taxon>
        <taxon>Coleoptera</taxon>
        <taxon>Polyphaga</taxon>
        <taxon>Cucujiformia</taxon>
        <taxon>Chrysomeloidea</taxon>
        <taxon>Cerambycidae</taxon>
        <taxon>Lamiinae</taxon>
        <taxon>Acanthocinini</taxon>
        <taxon>Exocentrus</taxon>
    </lineage>
</organism>
<evidence type="ECO:0000256" key="1">
    <source>
        <dbReference type="SAM" id="MobiDB-lite"/>
    </source>
</evidence>
<sequence>MAAASTNSNNQLQQHHMNVDRHNSYGYDPITHGGYGAIPLTDVSGLQTLLEQIEDEKPPQHMSFRLRGELRKWVFRTRTHELDELFAK</sequence>
<gene>
    <name evidence="2" type="ORF">NQ315_004524</name>
</gene>
<proteinExistence type="predicted"/>
<dbReference type="EMBL" id="JANEYG010000341">
    <property type="protein sequence ID" value="KAJ8910184.1"/>
    <property type="molecule type" value="Genomic_DNA"/>
</dbReference>
<reference evidence="2 3" key="1">
    <citation type="journal article" date="2023" name="Insect Mol. Biol.">
        <title>Genome sequencing provides insights into the evolution of gene families encoding plant cell wall-degrading enzymes in longhorned beetles.</title>
        <authorList>
            <person name="Shin N.R."/>
            <person name="Okamura Y."/>
            <person name="Kirsch R."/>
            <person name="Pauchet Y."/>
        </authorList>
    </citation>
    <scope>NUCLEOTIDE SEQUENCE [LARGE SCALE GENOMIC DNA]</scope>
    <source>
        <strain evidence="2">EAD_L_NR</strain>
    </source>
</reference>